<dbReference type="Pfam" id="PF03703">
    <property type="entry name" value="bPH_2"/>
    <property type="match status" value="1"/>
</dbReference>
<keyword evidence="1" id="KW-0472">Membrane</keyword>
<protein>
    <submittedName>
        <fullName evidence="3">Membrane protein</fullName>
    </submittedName>
</protein>
<evidence type="ECO:0000256" key="1">
    <source>
        <dbReference type="SAM" id="Phobius"/>
    </source>
</evidence>
<sequence>MTSLSTPTDTPDGWQLLPLRAARLAALGGLPAGAVFPGLPAAAAWWLLDLPGGIAVAIAWLLAGALLGARIGWRRMRRTWWRLDATGLGLRRDLWWQRDTRVPTSRVQHLDVRRGPLQRRARLATLVVHTAGSRFSAVVLDGLDEADAEHLRDTLARQLDQDADAL</sequence>
<dbReference type="PANTHER" id="PTHR34473:SF3">
    <property type="entry name" value="TRANSMEMBRANE PROTEIN-RELATED"/>
    <property type="match status" value="1"/>
</dbReference>
<dbReference type="AlphaFoldDB" id="A0A0R0DDF0"/>
<evidence type="ECO:0000313" key="3">
    <source>
        <dbReference type="EMBL" id="KRG75905.1"/>
    </source>
</evidence>
<comment type="caution">
    <text evidence="3">The sequence shown here is derived from an EMBL/GenBank/DDBJ whole genome shotgun (WGS) entry which is preliminary data.</text>
</comment>
<gene>
    <name evidence="3" type="ORF">ABB28_04535</name>
</gene>
<evidence type="ECO:0000259" key="2">
    <source>
        <dbReference type="Pfam" id="PF03703"/>
    </source>
</evidence>
<evidence type="ECO:0000313" key="4">
    <source>
        <dbReference type="Proteomes" id="UP000051386"/>
    </source>
</evidence>
<reference evidence="3 4" key="1">
    <citation type="submission" date="2015-05" db="EMBL/GenBank/DDBJ databases">
        <title>Genome sequencing and analysis of members of genus Stenotrophomonas.</title>
        <authorList>
            <person name="Patil P.P."/>
            <person name="Midha S."/>
            <person name="Patil P.B."/>
        </authorList>
    </citation>
    <scope>NUCLEOTIDE SEQUENCE [LARGE SCALE GENOMIC DNA]</scope>
    <source>
        <strain evidence="3 4">DSM 21508</strain>
    </source>
</reference>
<keyword evidence="4" id="KW-1185">Reference proteome</keyword>
<keyword evidence="1" id="KW-1133">Transmembrane helix</keyword>
<dbReference type="InterPro" id="IPR005182">
    <property type="entry name" value="YdbS-like_PH"/>
</dbReference>
<feature type="domain" description="YdbS-like PH" evidence="2">
    <location>
        <begin position="77"/>
        <end position="155"/>
    </location>
</feature>
<dbReference type="EMBL" id="LDJK01000012">
    <property type="protein sequence ID" value="KRG75905.1"/>
    <property type="molecule type" value="Genomic_DNA"/>
</dbReference>
<dbReference type="PANTHER" id="PTHR34473">
    <property type="entry name" value="UPF0699 TRANSMEMBRANE PROTEIN YDBS"/>
    <property type="match status" value="1"/>
</dbReference>
<dbReference type="Proteomes" id="UP000051386">
    <property type="component" value="Unassembled WGS sequence"/>
</dbReference>
<dbReference type="PATRIC" id="fig|517011.3.peg.327"/>
<proteinExistence type="predicted"/>
<keyword evidence="1" id="KW-0812">Transmembrane</keyword>
<feature type="transmembrane region" description="Helical" evidence="1">
    <location>
        <begin position="24"/>
        <end position="48"/>
    </location>
</feature>
<organism evidence="3 4">
    <name type="scientific">Stenotrophomonas chelatiphaga</name>
    <dbReference type="NCBI Taxonomy" id="517011"/>
    <lineage>
        <taxon>Bacteria</taxon>
        <taxon>Pseudomonadati</taxon>
        <taxon>Pseudomonadota</taxon>
        <taxon>Gammaproteobacteria</taxon>
        <taxon>Lysobacterales</taxon>
        <taxon>Lysobacteraceae</taxon>
        <taxon>Stenotrophomonas</taxon>
    </lineage>
</organism>
<name>A0A0R0DDF0_9GAMM</name>
<feature type="transmembrane region" description="Helical" evidence="1">
    <location>
        <begin position="54"/>
        <end position="73"/>
    </location>
</feature>
<dbReference type="RefSeq" id="WP_057507485.1">
    <property type="nucleotide sequence ID" value="NZ_DAMBRS010000004.1"/>
</dbReference>
<accession>A0A0R0DDF0</accession>